<gene>
    <name evidence="6" type="ORF">RA086_13475</name>
</gene>
<evidence type="ECO:0000256" key="3">
    <source>
        <dbReference type="ARBA" id="ARBA00023163"/>
    </source>
</evidence>
<keyword evidence="3" id="KW-0804">Transcription</keyword>
<dbReference type="Gene3D" id="1.10.357.10">
    <property type="entry name" value="Tetracycline Repressor, domain 2"/>
    <property type="match status" value="1"/>
</dbReference>
<comment type="caution">
    <text evidence="6">The sequence shown here is derived from an EMBL/GenBank/DDBJ whole genome shotgun (WGS) entry which is preliminary data.</text>
</comment>
<dbReference type="SUPFAM" id="SSF46689">
    <property type="entry name" value="Homeodomain-like"/>
    <property type="match status" value="1"/>
</dbReference>
<evidence type="ECO:0000256" key="4">
    <source>
        <dbReference type="PROSITE-ProRule" id="PRU00335"/>
    </source>
</evidence>
<feature type="DNA-binding region" description="H-T-H motif" evidence="4">
    <location>
        <begin position="32"/>
        <end position="51"/>
    </location>
</feature>
<name>A0ABU1ACE0_9LACO</name>
<keyword evidence="1" id="KW-0805">Transcription regulation</keyword>
<dbReference type="Pfam" id="PF00440">
    <property type="entry name" value="TetR_N"/>
    <property type="match status" value="1"/>
</dbReference>
<evidence type="ECO:0000259" key="5">
    <source>
        <dbReference type="PROSITE" id="PS50977"/>
    </source>
</evidence>
<dbReference type="Proteomes" id="UP001227831">
    <property type="component" value="Unassembled WGS sequence"/>
</dbReference>
<dbReference type="PROSITE" id="PS50977">
    <property type="entry name" value="HTH_TETR_2"/>
    <property type="match status" value="1"/>
</dbReference>
<dbReference type="InterPro" id="IPR001647">
    <property type="entry name" value="HTH_TetR"/>
</dbReference>
<evidence type="ECO:0000256" key="1">
    <source>
        <dbReference type="ARBA" id="ARBA00023015"/>
    </source>
</evidence>
<evidence type="ECO:0000313" key="6">
    <source>
        <dbReference type="EMBL" id="MDQ7938619.1"/>
    </source>
</evidence>
<dbReference type="InterPro" id="IPR036271">
    <property type="entry name" value="Tet_transcr_reg_TetR-rel_C_sf"/>
</dbReference>
<keyword evidence="7" id="KW-1185">Reference proteome</keyword>
<feature type="domain" description="HTH tetR-type" evidence="5">
    <location>
        <begin position="9"/>
        <end position="69"/>
    </location>
</feature>
<keyword evidence="2 4" id="KW-0238">DNA-binding</keyword>
<dbReference type="RefSeq" id="WP_308704487.1">
    <property type="nucleotide sequence ID" value="NZ_JAVCWF010000001.1"/>
</dbReference>
<dbReference type="SUPFAM" id="SSF48498">
    <property type="entry name" value="Tetracyclin repressor-like, C-terminal domain"/>
    <property type="match status" value="1"/>
</dbReference>
<proteinExistence type="predicted"/>
<evidence type="ECO:0000256" key="2">
    <source>
        <dbReference type="ARBA" id="ARBA00023125"/>
    </source>
</evidence>
<accession>A0ABU1ACE0</accession>
<dbReference type="EMBL" id="JAVCWF010000001">
    <property type="protein sequence ID" value="MDQ7938619.1"/>
    <property type="molecule type" value="Genomic_DNA"/>
</dbReference>
<organism evidence="6 7">
    <name type="scientific">Lactiplantibacillus brownii</name>
    <dbReference type="NCBI Taxonomy" id="3069269"/>
    <lineage>
        <taxon>Bacteria</taxon>
        <taxon>Bacillati</taxon>
        <taxon>Bacillota</taxon>
        <taxon>Bacilli</taxon>
        <taxon>Lactobacillales</taxon>
        <taxon>Lactobacillaceae</taxon>
        <taxon>Lactiplantibacillus</taxon>
    </lineage>
</organism>
<reference evidence="6 7" key="1">
    <citation type="journal article" date="2023" name="Int. J. Syst. Evol. Microbiol.">
        <title>Lactiplantibacillus brownii sp. nov., a novel psychrotolerant species isolated from sauerkraut.</title>
        <authorList>
            <person name="Heng Y.C."/>
            <person name="Silvaraju S."/>
            <person name="Lee J.K.Y."/>
            <person name="Kittelmann S."/>
        </authorList>
    </citation>
    <scope>NUCLEOTIDE SEQUENCE [LARGE SCALE GENOMIC DNA]</scope>
    <source>
        <strain evidence="6 7">WILCCON 0030</strain>
    </source>
</reference>
<evidence type="ECO:0000313" key="7">
    <source>
        <dbReference type="Proteomes" id="UP001227831"/>
    </source>
</evidence>
<protein>
    <submittedName>
        <fullName evidence="6">TetR/AcrR family transcriptional regulator</fullName>
    </submittedName>
</protein>
<dbReference type="PANTHER" id="PTHR47506">
    <property type="entry name" value="TRANSCRIPTIONAL REGULATORY PROTEIN"/>
    <property type="match status" value="1"/>
</dbReference>
<sequence>MKHLPAKKTFSDEQVIELIMRLFWQNGYYHTSMDEIVVTSGVKKQSLYNALGDKHTIYLKALQRYHQLTLTACAQAMQSLEQAGETPLTVLMMLYSRDLTRTDQPTGDLMANAVAEFGASDATVKQATNQFYEDYLTLLASVILKGQANQTIINTEASMGLAQSLLEVRIGLQTRIRQGQQPNIDQRQHAWRQFLQK</sequence>
<dbReference type="PANTHER" id="PTHR47506:SF1">
    <property type="entry name" value="HTH-TYPE TRANSCRIPTIONAL REGULATOR YJDC"/>
    <property type="match status" value="1"/>
</dbReference>
<dbReference type="InterPro" id="IPR009057">
    <property type="entry name" value="Homeodomain-like_sf"/>
</dbReference>
<dbReference type="Gene3D" id="1.10.10.60">
    <property type="entry name" value="Homeodomain-like"/>
    <property type="match status" value="1"/>
</dbReference>